<dbReference type="AlphaFoldDB" id="A0AAZ1XM98"/>
<evidence type="ECO:0000256" key="3">
    <source>
        <dbReference type="SAM" id="Phobius"/>
    </source>
</evidence>
<feature type="domain" description="Sushi" evidence="4">
    <location>
        <begin position="41"/>
        <end position="106"/>
    </location>
</feature>
<keyword evidence="6" id="KW-1185">Reference proteome</keyword>
<reference evidence="5" key="3">
    <citation type="submission" date="2025-09" db="UniProtKB">
        <authorList>
            <consortium name="Ensembl"/>
        </authorList>
    </citation>
    <scope>IDENTIFICATION</scope>
</reference>
<feature type="transmembrane region" description="Helical" evidence="3">
    <location>
        <begin position="184"/>
        <end position="209"/>
    </location>
</feature>
<keyword evidence="3" id="KW-0472">Membrane</keyword>
<gene>
    <name evidence="5" type="primary">LOC120434067</name>
</gene>
<dbReference type="PANTHER" id="PTHR15060:SF0">
    <property type="entry name" value="INTERLEUKIN-15 RECEPTOR SUBUNIT ALPHA"/>
    <property type="match status" value="1"/>
</dbReference>
<comment type="caution">
    <text evidence="2">Lacks conserved residue(s) required for the propagation of feature annotation.</text>
</comment>
<keyword evidence="3" id="KW-1133">Transmembrane helix</keyword>
<organism evidence="5 6">
    <name type="scientific">Oreochromis aureus</name>
    <name type="common">Israeli tilapia</name>
    <name type="synonym">Chromis aureus</name>
    <dbReference type="NCBI Taxonomy" id="47969"/>
    <lineage>
        <taxon>Eukaryota</taxon>
        <taxon>Metazoa</taxon>
        <taxon>Chordata</taxon>
        <taxon>Craniata</taxon>
        <taxon>Vertebrata</taxon>
        <taxon>Euteleostomi</taxon>
        <taxon>Actinopterygii</taxon>
        <taxon>Neopterygii</taxon>
        <taxon>Teleostei</taxon>
        <taxon>Neoteleostei</taxon>
        <taxon>Acanthomorphata</taxon>
        <taxon>Ovalentaria</taxon>
        <taxon>Cichlomorphae</taxon>
        <taxon>Cichliformes</taxon>
        <taxon>Cichlidae</taxon>
        <taxon>African cichlids</taxon>
        <taxon>Pseudocrenilabrinae</taxon>
        <taxon>Oreochromini</taxon>
        <taxon>Oreochromis</taxon>
    </lineage>
</organism>
<evidence type="ECO:0000313" key="5">
    <source>
        <dbReference type="Ensembl" id="ENSOABP00000069376.1"/>
    </source>
</evidence>
<proteinExistence type="predicted"/>
<evidence type="ECO:0000313" key="6">
    <source>
        <dbReference type="Proteomes" id="UP000472276"/>
    </source>
</evidence>
<reference evidence="5" key="2">
    <citation type="submission" date="2025-08" db="UniProtKB">
        <authorList>
            <consortium name="Ensembl"/>
        </authorList>
    </citation>
    <scope>IDENTIFICATION</scope>
</reference>
<sequence>MWRTWFKSGSTCQMDLISLSFCVCIMIVCLPGAARFSSSDNSCQCPEIPQRNLTKPPQQGCFKIGSHFFYKCIDGYARVVGTSNFIKCVAKEVGVHWTEPTLQCTPDPRITTTRPTTTKVKADPRITSTRPTTTKVKAATFTTKMMQNVSTLPSVPGERDNIETYTHGKQHKVTPCLNTEPSKAATLASISVTVLLVILCSLGIIFLLYQRKSKKHIPLQTPDEVKPMNPAPSEVDL</sequence>
<dbReference type="InterPro" id="IPR042372">
    <property type="entry name" value="IL15RA"/>
</dbReference>
<evidence type="ECO:0000256" key="1">
    <source>
        <dbReference type="ARBA" id="ARBA00023157"/>
    </source>
</evidence>
<dbReference type="Proteomes" id="UP000472276">
    <property type="component" value="Unassembled WGS sequence"/>
</dbReference>
<dbReference type="Ensembl" id="ENSOABT00000082322.1">
    <property type="protein sequence ID" value="ENSOABP00000069376.1"/>
    <property type="gene ID" value="ENSOABG00000038802.1"/>
</dbReference>
<dbReference type="PANTHER" id="PTHR15060">
    <property type="entry name" value="INTERLEUKIN-15 RECEPTOR SUBUNIT ALPHA"/>
    <property type="match status" value="1"/>
</dbReference>
<name>A0AAZ1XM98_OREAU</name>
<dbReference type="PROSITE" id="PS50923">
    <property type="entry name" value="SUSHI"/>
    <property type="match status" value="1"/>
</dbReference>
<dbReference type="InterPro" id="IPR035976">
    <property type="entry name" value="Sushi/SCR/CCP_sf"/>
</dbReference>
<accession>A0AAZ1XM98</accession>
<dbReference type="InterPro" id="IPR000436">
    <property type="entry name" value="Sushi_SCR_CCP_dom"/>
</dbReference>
<reference evidence="6" key="1">
    <citation type="submission" date="2020-03" db="EMBL/GenBank/DDBJ databases">
        <title>Evolution of repeat sequences and sex chromosomes of tilapia species revealed by chromosome-level genomes.</title>
        <authorList>
            <person name="Xu L."/>
            <person name="Tao W."/>
            <person name="Wang D."/>
            <person name="Zhou Q."/>
        </authorList>
    </citation>
    <scope>NUCLEOTIDE SEQUENCE [LARGE SCALE GENOMIC DNA]</scope>
    <source>
        <strain evidence="6">Israel</strain>
    </source>
</reference>
<evidence type="ECO:0000259" key="4">
    <source>
        <dbReference type="PROSITE" id="PS50923"/>
    </source>
</evidence>
<dbReference type="SUPFAM" id="SSF57535">
    <property type="entry name" value="Complement control module/SCR domain"/>
    <property type="match status" value="1"/>
</dbReference>
<dbReference type="GO" id="GO:0042010">
    <property type="term" value="F:interleukin-15 receptor activity"/>
    <property type="evidence" value="ECO:0007669"/>
    <property type="project" value="InterPro"/>
</dbReference>
<protein>
    <recommendedName>
        <fullName evidence="4">Sushi domain-containing protein</fullName>
    </recommendedName>
</protein>
<evidence type="ECO:0000256" key="2">
    <source>
        <dbReference type="PROSITE-ProRule" id="PRU00302"/>
    </source>
</evidence>
<dbReference type="Gene3D" id="2.20.28.230">
    <property type="match status" value="1"/>
</dbReference>
<keyword evidence="1" id="KW-1015">Disulfide bond</keyword>
<keyword evidence="3" id="KW-0812">Transmembrane</keyword>
<keyword evidence="2" id="KW-0768">Sushi</keyword>